<name>A0ABP6V774_9ACTN</name>
<reference evidence="3" key="1">
    <citation type="journal article" date="2019" name="Int. J. Syst. Evol. Microbiol.">
        <title>The Global Catalogue of Microorganisms (GCM) 10K type strain sequencing project: providing services to taxonomists for standard genome sequencing and annotation.</title>
        <authorList>
            <consortium name="The Broad Institute Genomics Platform"/>
            <consortium name="The Broad Institute Genome Sequencing Center for Infectious Disease"/>
            <person name="Wu L."/>
            <person name="Ma J."/>
        </authorList>
    </citation>
    <scope>NUCLEOTIDE SEQUENCE [LARGE SCALE GENOMIC DNA]</scope>
    <source>
        <strain evidence="3">JCM 17656</strain>
    </source>
</reference>
<dbReference type="Proteomes" id="UP001500707">
    <property type="component" value="Unassembled WGS sequence"/>
</dbReference>
<evidence type="ECO:0000256" key="1">
    <source>
        <dbReference type="SAM" id="MobiDB-lite"/>
    </source>
</evidence>
<gene>
    <name evidence="2" type="ORF">GCM10022295_06920</name>
</gene>
<evidence type="ECO:0000313" key="2">
    <source>
        <dbReference type="EMBL" id="GAA3527489.1"/>
    </source>
</evidence>
<accession>A0ABP6V774</accession>
<sequence length="109" mass="11830">MNARTEVHAALMRVGYGAPGADRLLDQVETDALAREKDTRGGSPQQGESTPEQRHPRPCEFPTVLPCTCPRPSMLPEASLIRAQHRACIASFFRAAHEGHADARAGATR</sequence>
<feature type="region of interest" description="Disordered" evidence="1">
    <location>
        <begin position="33"/>
        <end position="59"/>
    </location>
</feature>
<keyword evidence="3" id="KW-1185">Reference proteome</keyword>
<proteinExistence type="predicted"/>
<evidence type="ECO:0000313" key="3">
    <source>
        <dbReference type="Proteomes" id="UP001500707"/>
    </source>
</evidence>
<protein>
    <submittedName>
        <fullName evidence="2">Uncharacterized protein</fullName>
    </submittedName>
</protein>
<organism evidence="2 3">
    <name type="scientific">Streptomyces osmaniensis</name>
    <dbReference type="NCBI Taxonomy" id="593134"/>
    <lineage>
        <taxon>Bacteria</taxon>
        <taxon>Bacillati</taxon>
        <taxon>Actinomycetota</taxon>
        <taxon>Actinomycetes</taxon>
        <taxon>Kitasatosporales</taxon>
        <taxon>Streptomycetaceae</taxon>
        <taxon>Streptomyces</taxon>
    </lineage>
</organism>
<comment type="caution">
    <text evidence="2">The sequence shown here is derived from an EMBL/GenBank/DDBJ whole genome shotgun (WGS) entry which is preliminary data.</text>
</comment>
<dbReference type="RefSeq" id="WP_346180154.1">
    <property type="nucleotide sequence ID" value="NZ_BAABCE010000001.1"/>
</dbReference>
<dbReference type="EMBL" id="BAABCE010000001">
    <property type="protein sequence ID" value="GAA3527489.1"/>
    <property type="molecule type" value="Genomic_DNA"/>
</dbReference>